<feature type="region of interest" description="Disordered" evidence="1">
    <location>
        <begin position="65"/>
        <end position="84"/>
    </location>
</feature>
<evidence type="ECO:0000313" key="2">
    <source>
        <dbReference type="EMBL" id="EPB81094.1"/>
    </source>
</evidence>
<organism evidence="2 3">
    <name type="scientific">Mucor circinelloides f. circinelloides (strain 1006PhL)</name>
    <name type="common">Mucormycosis agent</name>
    <name type="synonym">Calyptromyces circinelloides</name>
    <dbReference type="NCBI Taxonomy" id="1220926"/>
    <lineage>
        <taxon>Eukaryota</taxon>
        <taxon>Fungi</taxon>
        <taxon>Fungi incertae sedis</taxon>
        <taxon>Mucoromycota</taxon>
        <taxon>Mucoromycotina</taxon>
        <taxon>Mucoromycetes</taxon>
        <taxon>Mucorales</taxon>
        <taxon>Mucorineae</taxon>
        <taxon>Mucoraceae</taxon>
        <taxon>Mucor</taxon>
    </lineage>
</organism>
<sequence length="312" mass="34636">MPDIPFVATSPIRPLIARRSRESTSTSCASSNCASQGQDIVVLQAKVAALEERLAGLEALLSRESSNSNGSVRDRKQKLPRDAPLSRSLRVALKKIKEDNHGVGVMVSAHSEAEKNNESIREKLTELAITLEQGSVSSNSPVLQAAARQIGALRANDLIRNEKRKIKGAAKPMDELLQQKRKAKIYQRKHRKLRARRLTLAANATKYPSHFDDIDFNGMRELFTIDMMSDEDDDPNSGAREDTRIRLVPAFRSEKMNDLIAMVDNDYVNSGPYTANRAGKISETKTVDILPPSGFKQKYDKWGFTDAAWSAA</sequence>
<dbReference type="VEuPathDB" id="FungiDB:HMPREF1544_12207"/>
<gene>
    <name evidence="2" type="ORF">HMPREF1544_12207</name>
</gene>
<proteinExistence type="predicted"/>
<keyword evidence="3" id="KW-1185">Reference proteome</keyword>
<dbReference type="Proteomes" id="UP000014254">
    <property type="component" value="Unassembled WGS sequence"/>
</dbReference>
<feature type="compositionally biased region" description="Basic and acidic residues" evidence="1">
    <location>
        <begin position="72"/>
        <end position="81"/>
    </location>
</feature>
<evidence type="ECO:0000256" key="1">
    <source>
        <dbReference type="SAM" id="MobiDB-lite"/>
    </source>
</evidence>
<reference evidence="3" key="1">
    <citation type="submission" date="2013-05" db="EMBL/GenBank/DDBJ databases">
        <title>The Genome sequence of Mucor circinelloides f. circinelloides 1006PhL.</title>
        <authorList>
            <consortium name="The Broad Institute Genomics Platform"/>
            <person name="Cuomo C."/>
            <person name="Earl A."/>
            <person name="Findley K."/>
            <person name="Lee S.C."/>
            <person name="Walker B."/>
            <person name="Young S."/>
            <person name="Zeng Q."/>
            <person name="Gargeya S."/>
            <person name="Fitzgerald M."/>
            <person name="Haas B."/>
            <person name="Abouelleil A."/>
            <person name="Allen A.W."/>
            <person name="Alvarado L."/>
            <person name="Arachchi H.M."/>
            <person name="Berlin A.M."/>
            <person name="Chapman S.B."/>
            <person name="Gainer-Dewar J."/>
            <person name="Goldberg J."/>
            <person name="Griggs A."/>
            <person name="Gujja S."/>
            <person name="Hansen M."/>
            <person name="Howarth C."/>
            <person name="Imamovic A."/>
            <person name="Ireland A."/>
            <person name="Larimer J."/>
            <person name="McCowan C."/>
            <person name="Murphy C."/>
            <person name="Pearson M."/>
            <person name="Poon T.W."/>
            <person name="Priest M."/>
            <person name="Roberts A."/>
            <person name="Saif S."/>
            <person name="Shea T."/>
            <person name="Sisk P."/>
            <person name="Sykes S."/>
            <person name="Wortman J."/>
            <person name="Nusbaum C."/>
            <person name="Birren B."/>
        </authorList>
    </citation>
    <scope>NUCLEOTIDE SEQUENCE [LARGE SCALE GENOMIC DNA]</scope>
    <source>
        <strain evidence="3">1006PhL</strain>
    </source>
</reference>
<dbReference type="AlphaFoldDB" id="S2IUX5"/>
<name>S2IUX5_MUCC1</name>
<dbReference type="EMBL" id="KE124213">
    <property type="protein sequence ID" value="EPB81094.1"/>
    <property type="molecule type" value="Genomic_DNA"/>
</dbReference>
<accession>S2IUX5</accession>
<evidence type="ECO:0000313" key="3">
    <source>
        <dbReference type="Proteomes" id="UP000014254"/>
    </source>
</evidence>
<dbReference type="InParanoid" id="S2IUX5"/>
<protein>
    <submittedName>
        <fullName evidence="2">Uncharacterized protein</fullName>
    </submittedName>
</protein>